<accession>Q8GPW3</accession>
<dbReference type="SUPFAM" id="SSF54427">
    <property type="entry name" value="NTF2-like"/>
    <property type="match status" value="1"/>
</dbReference>
<gene>
    <name evidence="1" type="primary">ORF SG39</name>
</gene>
<reference evidence="1" key="1">
    <citation type="journal article" date="2002" name="J. Bacteriol.">
        <title>Gene islands integrated into tRNA(Gly) genes confer genome diversity on a Pseudomonas aeruginosa clone.</title>
        <authorList>
            <person name="Larbig K.D."/>
            <person name="Christmann A."/>
            <person name="Johann A."/>
            <person name="Klockgether J."/>
            <person name="Hartsch T."/>
            <person name="Merkl R."/>
            <person name="Wiehlmann L."/>
            <person name="Fritz H.-J."/>
            <person name="Tuemmler B."/>
        </authorList>
    </citation>
    <scope>NUCLEOTIDE SEQUENCE</scope>
    <source>
        <strain evidence="1">SG17M</strain>
    </source>
</reference>
<protein>
    <submittedName>
        <fullName evidence="1">Uncharacterized protein ORF SG39</fullName>
    </submittedName>
</protein>
<dbReference type="RefSeq" id="WP_031755104.1">
    <property type="nucleotide sequence ID" value="NZ_LLUW01000023.1"/>
</dbReference>
<dbReference type="Pfam" id="PF07366">
    <property type="entry name" value="SnoaL"/>
    <property type="match status" value="1"/>
</dbReference>
<name>Q8GPW3_PSEAI</name>
<dbReference type="PANTHER" id="PTHR38436:SF1">
    <property type="entry name" value="ESTER CYCLASE"/>
    <property type="match status" value="1"/>
</dbReference>
<dbReference type="Gene3D" id="3.10.450.50">
    <property type="match status" value="1"/>
</dbReference>
<dbReference type="PANTHER" id="PTHR38436">
    <property type="entry name" value="POLYKETIDE CYCLASE SNOAL-LIKE DOMAIN"/>
    <property type="match status" value="1"/>
</dbReference>
<proteinExistence type="predicted"/>
<organism evidence="1">
    <name type="scientific">Pseudomonas aeruginosa</name>
    <dbReference type="NCBI Taxonomy" id="287"/>
    <lineage>
        <taxon>Bacteria</taxon>
        <taxon>Pseudomonadati</taxon>
        <taxon>Pseudomonadota</taxon>
        <taxon>Gammaproteobacteria</taxon>
        <taxon>Pseudomonadales</taxon>
        <taxon>Pseudomonadaceae</taxon>
        <taxon>Pseudomonas</taxon>
    </lineage>
</organism>
<dbReference type="InterPro" id="IPR032710">
    <property type="entry name" value="NTF2-like_dom_sf"/>
</dbReference>
<dbReference type="AlphaFoldDB" id="Q8GPW3"/>
<dbReference type="EMBL" id="AF440524">
    <property type="protein sequence ID" value="AAN62261.1"/>
    <property type="molecule type" value="Genomic_DNA"/>
</dbReference>
<dbReference type="GO" id="GO:0030638">
    <property type="term" value="P:polyketide metabolic process"/>
    <property type="evidence" value="ECO:0007669"/>
    <property type="project" value="InterPro"/>
</dbReference>
<evidence type="ECO:0000313" key="1">
    <source>
        <dbReference type="EMBL" id="AAN62261.1"/>
    </source>
</evidence>
<dbReference type="InterPro" id="IPR009959">
    <property type="entry name" value="Cyclase_SnoaL-like"/>
</dbReference>
<sequence>MSIEANKKIAQQFYDAINAAKFDALYDLCSEDFVFYNQVDTPHQGVDGFINAEKRNFDAFESFRFPIECMVAEDDKVAVYLIFEPSGQKKECLGVPPSGKGCRISVFCLLTIVNGKIVEKRAHFDVADIRRQLSEV</sequence>